<dbReference type="PROSITE" id="PS00028">
    <property type="entry name" value="ZINC_FINGER_C2H2_1"/>
    <property type="match status" value="1"/>
</dbReference>
<dbReference type="SUPFAM" id="SSF57667">
    <property type="entry name" value="beta-beta-alpha zinc fingers"/>
    <property type="match status" value="1"/>
</dbReference>
<dbReference type="GO" id="GO:0003700">
    <property type="term" value="F:DNA-binding transcription factor activity"/>
    <property type="evidence" value="ECO:0007669"/>
    <property type="project" value="TreeGrafter"/>
</dbReference>
<proteinExistence type="predicted"/>
<dbReference type="GO" id="GO:0000978">
    <property type="term" value="F:RNA polymerase II cis-regulatory region sequence-specific DNA binding"/>
    <property type="evidence" value="ECO:0007669"/>
    <property type="project" value="TreeGrafter"/>
</dbReference>
<evidence type="ECO:0000256" key="5">
    <source>
        <dbReference type="ARBA" id="ARBA00022833"/>
    </source>
</evidence>
<dbReference type="InterPro" id="IPR050589">
    <property type="entry name" value="Ikaros_C2H2-ZF"/>
</dbReference>
<keyword evidence="6" id="KW-0238">DNA-binding</keyword>
<dbReference type="GeneID" id="106456372"/>
<evidence type="ECO:0000256" key="7">
    <source>
        <dbReference type="ARBA" id="ARBA00023242"/>
    </source>
</evidence>
<dbReference type="InterPro" id="IPR036236">
    <property type="entry name" value="Znf_C2H2_sf"/>
</dbReference>
<sequence>MLSVRMETGRQSTLDYNLVTDLMNGGQFCFSCEQIFANRKCLEEHMCSSASFICSCGTEFTEYKHMQEHSTMHEPGHQVLDHKTIRNRRIEKRIEEEEKLKRIQKGEVIWNTPKMTNAWTKASAPPVSLPVTPVLQVPSASVCVPQLCVQPAKISQVPELYPSMSQASLLPNPASSTTDMQNIFADVGAPTVDVWTLYQPVVLLPTVRKFNKQKPYSCGKCGQCFFSKTLLISHHNFHVPDKISGCIGCGLLLSNKKIVPRYHVCNSSNNGSKFRLVTAKPLGFKTMNVTSGAKTLSALGLPTTSSLQVTNQNIGELPPTSILKIKSVPFITKQGVRVTPLLQFKNASNIGVSFPSKPQTQNPSLQLKMPTNSAGVSSASGGFSCRVCHISFESAQLLQRHKCVKAREFMAQHVRGGMQQFKKMMPVASQVPAQVNGKRKCIIPSSGNVKKSQILTVNLEKGPVNGNTGVDSDDDCYIVEGGPDKPAEMIYQVMSSVPIKT</sequence>
<gene>
    <name evidence="12" type="primary">LOC106456372</name>
</gene>
<keyword evidence="4 8" id="KW-0863">Zinc-finger</keyword>
<evidence type="ECO:0000256" key="9">
    <source>
        <dbReference type="SAM" id="Coils"/>
    </source>
</evidence>
<feature type="coiled-coil region" evidence="9">
    <location>
        <begin position="80"/>
        <end position="107"/>
    </location>
</feature>
<dbReference type="GO" id="GO:0006357">
    <property type="term" value="P:regulation of transcription by RNA polymerase II"/>
    <property type="evidence" value="ECO:0007669"/>
    <property type="project" value="TreeGrafter"/>
</dbReference>
<evidence type="ECO:0000313" key="11">
    <source>
        <dbReference type="Proteomes" id="UP000695023"/>
    </source>
</evidence>
<dbReference type="GO" id="GO:0008270">
    <property type="term" value="F:zinc ion binding"/>
    <property type="evidence" value="ECO:0007669"/>
    <property type="project" value="UniProtKB-KW"/>
</dbReference>
<dbReference type="PANTHER" id="PTHR24404:SF114">
    <property type="entry name" value="KLUMPFUSS, ISOFORM B-RELATED"/>
    <property type="match status" value="1"/>
</dbReference>
<feature type="domain" description="C2H2-type" evidence="10">
    <location>
        <begin position="216"/>
        <end position="243"/>
    </location>
</feature>
<dbReference type="GO" id="GO:0005634">
    <property type="term" value="C:nucleus"/>
    <property type="evidence" value="ECO:0007669"/>
    <property type="project" value="UniProtKB-SubCell"/>
</dbReference>
<keyword evidence="3" id="KW-0677">Repeat</keyword>
<keyword evidence="9" id="KW-0175">Coiled coil</keyword>
<keyword evidence="2" id="KW-0479">Metal-binding</keyword>
<dbReference type="PROSITE" id="PS50157">
    <property type="entry name" value="ZINC_FINGER_C2H2_2"/>
    <property type="match status" value="1"/>
</dbReference>
<keyword evidence="11" id="KW-1185">Reference proteome</keyword>
<evidence type="ECO:0000256" key="1">
    <source>
        <dbReference type="ARBA" id="ARBA00004123"/>
    </source>
</evidence>
<evidence type="ECO:0000256" key="2">
    <source>
        <dbReference type="ARBA" id="ARBA00022723"/>
    </source>
</evidence>
<evidence type="ECO:0000259" key="10">
    <source>
        <dbReference type="PROSITE" id="PS50157"/>
    </source>
</evidence>
<keyword evidence="5" id="KW-0862">Zinc</keyword>
<evidence type="ECO:0000313" key="12">
    <source>
        <dbReference type="RefSeq" id="XP_013769128.1"/>
    </source>
</evidence>
<dbReference type="AlphaFoldDB" id="A0A9Y6JI66"/>
<evidence type="ECO:0000256" key="8">
    <source>
        <dbReference type="PROSITE-ProRule" id="PRU00042"/>
    </source>
</evidence>
<dbReference type="SMART" id="SM00355">
    <property type="entry name" value="ZnF_C2H2"/>
    <property type="match status" value="3"/>
</dbReference>
<accession>A0A9Y6JI66</accession>
<dbReference type="InterPro" id="IPR013087">
    <property type="entry name" value="Znf_C2H2_type"/>
</dbReference>
<evidence type="ECO:0000256" key="4">
    <source>
        <dbReference type="ARBA" id="ARBA00022771"/>
    </source>
</evidence>
<evidence type="ECO:0000256" key="3">
    <source>
        <dbReference type="ARBA" id="ARBA00022737"/>
    </source>
</evidence>
<dbReference type="PANTHER" id="PTHR24404">
    <property type="entry name" value="ZINC FINGER PROTEIN"/>
    <property type="match status" value="1"/>
</dbReference>
<reference evidence="12" key="1">
    <citation type="submission" date="2025-08" db="UniProtKB">
        <authorList>
            <consortium name="RefSeq"/>
        </authorList>
    </citation>
    <scope>IDENTIFICATION</scope>
</reference>
<name>A0A9Y6JI66_9CICH</name>
<organism evidence="11 12">
    <name type="scientific">Pundamilia nyererei</name>
    <dbReference type="NCBI Taxonomy" id="303518"/>
    <lineage>
        <taxon>Eukaryota</taxon>
        <taxon>Metazoa</taxon>
        <taxon>Chordata</taxon>
        <taxon>Craniata</taxon>
        <taxon>Vertebrata</taxon>
        <taxon>Euteleostomi</taxon>
        <taxon>Actinopterygii</taxon>
        <taxon>Neopterygii</taxon>
        <taxon>Teleostei</taxon>
        <taxon>Neoteleostei</taxon>
        <taxon>Acanthomorphata</taxon>
        <taxon>Ovalentaria</taxon>
        <taxon>Cichlomorphae</taxon>
        <taxon>Cichliformes</taxon>
        <taxon>Cichlidae</taxon>
        <taxon>African cichlids</taxon>
        <taxon>Pseudocrenilabrinae</taxon>
        <taxon>Haplochromini</taxon>
        <taxon>Pundamilia</taxon>
    </lineage>
</organism>
<protein>
    <submittedName>
        <fullName evidence="12">Uncharacterized protein LOC106456372</fullName>
    </submittedName>
</protein>
<dbReference type="RefSeq" id="XP_013769128.1">
    <property type="nucleotide sequence ID" value="XM_013913674.1"/>
</dbReference>
<comment type="subcellular location">
    <subcellularLocation>
        <location evidence="1">Nucleus</location>
    </subcellularLocation>
</comment>
<keyword evidence="7" id="KW-0539">Nucleus</keyword>
<evidence type="ECO:0000256" key="6">
    <source>
        <dbReference type="ARBA" id="ARBA00023125"/>
    </source>
</evidence>
<dbReference type="Proteomes" id="UP000695023">
    <property type="component" value="Unplaced"/>
</dbReference>